<dbReference type="AlphaFoldDB" id="A0A8H3D7D8"/>
<sequence length="87" mass="10107">MARRRIRRQGAQLFSGAAILQLDVRLALELLDIHESATPKYKLNTERFVSRIEQIYAGNLTVCREAVVTLPRRLWSRWRRSTAMAIP</sequence>
<name>A0A8H3D7D8_9AGAM</name>
<dbReference type="Proteomes" id="UP000663853">
    <property type="component" value="Unassembled WGS sequence"/>
</dbReference>
<organism evidence="1 2">
    <name type="scientific">Rhizoctonia solani</name>
    <dbReference type="NCBI Taxonomy" id="456999"/>
    <lineage>
        <taxon>Eukaryota</taxon>
        <taxon>Fungi</taxon>
        <taxon>Dikarya</taxon>
        <taxon>Basidiomycota</taxon>
        <taxon>Agaricomycotina</taxon>
        <taxon>Agaricomycetes</taxon>
        <taxon>Cantharellales</taxon>
        <taxon>Ceratobasidiaceae</taxon>
        <taxon>Rhizoctonia</taxon>
    </lineage>
</organism>
<gene>
    <name evidence="1" type="ORF">RDB_LOCUS137586</name>
</gene>
<reference evidence="1" key="1">
    <citation type="submission" date="2021-01" db="EMBL/GenBank/DDBJ databases">
        <authorList>
            <person name="Kaushik A."/>
        </authorList>
    </citation>
    <scope>NUCLEOTIDE SEQUENCE</scope>
    <source>
        <strain evidence="1">AG6-10EEA</strain>
    </source>
</reference>
<dbReference type="EMBL" id="CAJMXA010003796">
    <property type="protein sequence ID" value="CAE6516337.1"/>
    <property type="molecule type" value="Genomic_DNA"/>
</dbReference>
<comment type="caution">
    <text evidence="1">The sequence shown here is derived from an EMBL/GenBank/DDBJ whole genome shotgun (WGS) entry which is preliminary data.</text>
</comment>
<protein>
    <submittedName>
        <fullName evidence="1">Uncharacterized protein</fullName>
    </submittedName>
</protein>
<accession>A0A8H3D7D8</accession>
<evidence type="ECO:0000313" key="2">
    <source>
        <dbReference type="Proteomes" id="UP000663853"/>
    </source>
</evidence>
<proteinExistence type="predicted"/>
<evidence type="ECO:0000313" key="1">
    <source>
        <dbReference type="EMBL" id="CAE6516337.1"/>
    </source>
</evidence>